<dbReference type="EMBL" id="JAEIJD010000003">
    <property type="protein sequence ID" value="MBI6629326.1"/>
    <property type="molecule type" value="Genomic_DNA"/>
</dbReference>
<keyword evidence="4" id="KW-1185">Reference proteome</keyword>
<comment type="caution">
    <text evidence="3">The sequence shown here is derived from an EMBL/GenBank/DDBJ whole genome shotgun (WGS) entry which is preliminary data.</text>
</comment>
<protein>
    <recommendedName>
        <fullName evidence="5">Aspartate carbamoyltransferase catalytic subunit</fullName>
    </recommendedName>
</protein>
<reference evidence="3" key="1">
    <citation type="submission" date="2020-12" db="EMBL/GenBank/DDBJ databases">
        <title>Pontibaca salina gen. nov., sp. nov., isolated from marine sediment.</title>
        <authorList>
            <person name="Bo J."/>
            <person name="Wang S."/>
            <person name="Song X."/>
            <person name="Du Z."/>
        </authorList>
    </citation>
    <scope>NUCLEOTIDE SEQUENCE</scope>
    <source>
        <strain evidence="3">S1109L</strain>
    </source>
</reference>
<feature type="region of interest" description="Disordered" evidence="1">
    <location>
        <begin position="123"/>
        <end position="147"/>
    </location>
</feature>
<evidence type="ECO:0000313" key="4">
    <source>
        <dbReference type="Proteomes" id="UP000613255"/>
    </source>
</evidence>
<dbReference type="RefSeq" id="WP_198685351.1">
    <property type="nucleotide sequence ID" value="NZ_JAEIJD010000003.1"/>
</dbReference>
<proteinExistence type="predicted"/>
<organism evidence="3 4">
    <name type="scientific">Pontibaca salina</name>
    <dbReference type="NCBI Taxonomy" id="2795731"/>
    <lineage>
        <taxon>Bacteria</taxon>
        <taxon>Pseudomonadati</taxon>
        <taxon>Pseudomonadota</taxon>
        <taxon>Alphaproteobacteria</taxon>
        <taxon>Rhodobacterales</taxon>
        <taxon>Roseobacteraceae</taxon>
        <taxon>Pontibaca</taxon>
    </lineage>
</organism>
<dbReference type="Proteomes" id="UP000613255">
    <property type="component" value="Unassembled WGS sequence"/>
</dbReference>
<feature type="transmembrane region" description="Helical" evidence="2">
    <location>
        <begin position="154"/>
        <end position="175"/>
    </location>
</feature>
<accession>A0A934HLX7</accession>
<evidence type="ECO:0000256" key="2">
    <source>
        <dbReference type="SAM" id="Phobius"/>
    </source>
</evidence>
<dbReference type="AlphaFoldDB" id="A0A934HLX7"/>
<sequence length="176" mass="18565">MSDIIAIPENERGVVRIFALDMPPERAKFLREPGAAAQVLGIDALDPAHVEIFPLSDLDELGLAGYLAEGLGVPAAQLDVDRARLNAITGWVMILRSPAFQDTPARLSPAQELTLIASYTEEGTDWSDSGPIPTESARIGSGPPPQSGAQSRRIGALGIAGVLLVLAILILLVILL</sequence>
<gene>
    <name evidence="3" type="ORF">JAO82_05460</name>
</gene>
<evidence type="ECO:0000256" key="1">
    <source>
        <dbReference type="SAM" id="MobiDB-lite"/>
    </source>
</evidence>
<keyword evidence="2" id="KW-1133">Transmembrane helix</keyword>
<evidence type="ECO:0000313" key="3">
    <source>
        <dbReference type="EMBL" id="MBI6629326.1"/>
    </source>
</evidence>
<name>A0A934HLX7_9RHOB</name>
<keyword evidence="2" id="KW-0812">Transmembrane</keyword>
<evidence type="ECO:0008006" key="5">
    <source>
        <dbReference type="Google" id="ProtNLM"/>
    </source>
</evidence>
<keyword evidence="2" id="KW-0472">Membrane</keyword>